<dbReference type="RefSeq" id="WP_007174205.1">
    <property type="nucleotide sequence ID" value="NZ_GG704781.1"/>
</dbReference>
<dbReference type="Gene3D" id="3.40.50.300">
    <property type="entry name" value="P-loop containing nucleotide triphosphate hydrolases"/>
    <property type="match status" value="1"/>
</dbReference>
<dbReference type="AlphaFoldDB" id="D1PYR7"/>
<keyword evidence="4" id="KW-0067">ATP-binding</keyword>
<evidence type="ECO:0000313" key="7">
    <source>
        <dbReference type="Proteomes" id="UP000003160"/>
    </source>
</evidence>
<dbReference type="GO" id="GO:0005524">
    <property type="term" value="F:ATP binding"/>
    <property type="evidence" value="ECO:0007669"/>
    <property type="project" value="UniProtKB-KW"/>
</dbReference>
<feature type="domain" description="AAA+ ATPase" evidence="5">
    <location>
        <begin position="26"/>
        <end position="180"/>
    </location>
</feature>
<evidence type="ECO:0000256" key="1">
    <source>
        <dbReference type="ARBA" id="ARBA00005417"/>
    </source>
</evidence>
<gene>
    <name evidence="6" type="ORF">HMPREF0645_2102</name>
</gene>
<dbReference type="HOGENOM" id="CLU_000604_1_12_10"/>
<proteinExistence type="inferred from homology"/>
<dbReference type="InterPro" id="IPR003439">
    <property type="entry name" value="ABC_transporter-like_ATP-bd"/>
</dbReference>
<evidence type="ECO:0000313" key="6">
    <source>
        <dbReference type="EMBL" id="EFA43506.1"/>
    </source>
</evidence>
<dbReference type="eggNOG" id="COG1136">
    <property type="taxonomic scope" value="Bacteria"/>
</dbReference>
<dbReference type="GO" id="GO:0016887">
    <property type="term" value="F:ATP hydrolysis activity"/>
    <property type="evidence" value="ECO:0007669"/>
    <property type="project" value="InterPro"/>
</dbReference>
<comment type="caution">
    <text evidence="6">The sequence shown here is derived from an EMBL/GenBank/DDBJ whole genome shotgun (WGS) entry which is preliminary data.</text>
</comment>
<name>D1PYR7_9BACT</name>
<dbReference type="PANTHER" id="PTHR43117">
    <property type="entry name" value="OSMOPROTECTANT IMPORT ATP-BINDING PROTEIN OSMV"/>
    <property type="match status" value="1"/>
</dbReference>
<dbReference type="Pfam" id="PF00005">
    <property type="entry name" value="ABC_tran"/>
    <property type="match status" value="1"/>
</dbReference>
<reference evidence="6 7" key="1">
    <citation type="submission" date="2009-10" db="EMBL/GenBank/DDBJ databases">
        <authorList>
            <person name="Qin X."/>
            <person name="Bachman B."/>
            <person name="Battles P."/>
            <person name="Bell A."/>
            <person name="Bess C."/>
            <person name="Bickham C."/>
            <person name="Chaboub L."/>
            <person name="Chen D."/>
            <person name="Coyle M."/>
            <person name="Deiros D.R."/>
            <person name="Dinh H."/>
            <person name="Forbes L."/>
            <person name="Fowler G."/>
            <person name="Francisco L."/>
            <person name="Fu Q."/>
            <person name="Gubbala S."/>
            <person name="Hale W."/>
            <person name="Han Y."/>
            <person name="Hemphill L."/>
            <person name="Highlander S.K."/>
            <person name="Hirani K."/>
            <person name="Hogues M."/>
            <person name="Jackson L."/>
            <person name="Jakkamsetti A."/>
            <person name="Javaid M."/>
            <person name="Jiang H."/>
            <person name="Korchina V."/>
            <person name="Kovar C."/>
            <person name="Lara F."/>
            <person name="Lee S."/>
            <person name="Mata R."/>
            <person name="Mathew T."/>
            <person name="Moen C."/>
            <person name="Morales K."/>
            <person name="Munidasa M."/>
            <person name="Nazareth L."/>
            <person name="Ngo R."/>
            <person name="Nguyen L."/>
            <person name="Okwuonu G."/>
            <person name="Ongeri F."/>
            <person name="Patil S."/>
            <person name="Petrosino J."/>
            <person name="Pham C."/>
            <person name="Pham P."/>
            <person name="Pu L.-L."/>
            <person name="Puazo M."/>
            <person name="Raj R."/>
            <person name="Reid J."/>
            <person name="Rouhana J."/>
            <person name="Saada N."/>
            <person name="Shang Y."/>
            <person name="Simmons D."/>
            <person name="Thornton R."/>
            <person name="Warren J."/>
            <person name="Weissenberger G."/>
            <person name="Zhang J."/>
            <person name="Zhang L."/>
            <person name="Zhou C."/>
            <person name="Zhu D."/>
            <person name="Muzny D."/>
            <person name="Worley K."/>
            <person name="Gibbs R."/>
        </authorList>
    </citation>
    <scope>NUCLEOTIDE SEQUENCE [LARGE SCALE GENOMIC DNA]</scope>
    <source>
        <strain evidence="6 7">DSM 17361</strain>
    </source>
</reference>
<sequence length="198" mass="21742">MLEFKNVTVSLPGGEASTSFSMMLSGGETACLCGPAGSGKSRLLRAVMGLTPVASGYITVDGELVGPDSAGYLRQKISFVPSQMPDVQMKVSDLCRSVYDLRINHDAGLTKEKLMEEWRLLGIDESVYGLPVSEVEQQIQQLVLLSLLPLLKRSIVLVDNLLQTEQTYRLLQRLVADGAEVLYTCKDNRTPCDKLIKF</sequence>
<dbReference type="PANTHER" id="PTHR43117:SF4">
    <property type="entry name" value="OSMOPROTECTANT IMPORT ATP-BINDING PROTEIN OSMV"/>
    <property type="match status" value="1"/>
</dbReference>
<keyword evidence="3" id="KW-0547">Nucleotide-binding</keyword>
<dbReference type="SMART" id="SM00382">
    <property type="entry name" value="AAA"/>
    <property type="match status" value="1"/>
</dbReference>
<dbReference type="InterPro" id="IPR027417">
    <property type="entry name" value="P-loop_NTPase"/>
</dbReference>
<accession>D1PYR7</accession>
<evidence type="ECO:0000256" key="2">
    <source>
        <dbReference type="ARBA" id="ARBA00022448"/>
    </source>
</evidence>
<dbReference type="Proteomes" id="UP000003160">
    <property type="component" value="Unassembled WGS sequence"/>
</dbReference>
<dbReference type="EMBL" id="ACKS01000079">
    <property type="protein sequence ID" value="EFA43506.1"/>
    <property type="molecule type" value="Genomic_DNA"/>
</dbReference>
<evidence type="ECO:0000256" key="4">
    <source>
        <dbReference type="ARBA" id="ARBA00022840"/>
    </source>
</evidence>
<evidence type="ECO:0000259" key="5">
    <source>
        <dbReference type="SMART" id="SM00382"/>
    </source>
</evidence>
<comment type="similarity">
    <text evidence="1">Belongs to the ABC transporter superfamily.</text>
</comment>
<protein>
    <recommendedName>
        <fullName evidence="5">AAA+ ATPase domain-containing protein</fullName>
    </recommendedName>
</protein>
<keyword evidence="7" id="KW-1185">Reference proteome</keyword>
<dbReference type="SUPFAM" id="SSF52540">
    <property type="entry name" value="P-loop containing nucleoside triphosphate hydrolases"/>
    <property type="match status" value="1"/>
</dbReference>
<organism evidence="6 7">
    <name type="scientific">Hallella bergensis DSM 17361</name>
    <dbReference type="NCBI Taxonomy" id="585502"/>
    <lineage>
        <taxon>Bacteria</taxon>
        <taxon>Pseudomonadati</taxon>
        <taxon>Bacteroidota</taxon>
        <taxon>Bacteroidia</taxon>
        <taxon>Bacteroidales</taxon>
        <taxon>Prevotellaceae</taxon>
        <taxon>Hallella</taxon>
    </lineage>
</organism>
<dbReference type="OrthoDB" id="1119394at2"/>
<keyword evidence="2" id="KW-0813">Transport</keyword>
<dbReference type="InterPro" id="IPR003593">
    <property type="entry name" value="AAA+_ATPase"/>
</dbReference>
<evidence type="ECO:0000256" key="3">
    <source>
        <dbReference type="ARBA" id="ARBA00022741"/>
    </source>
</evidence>